<dbReference type="EMBL" id="JAGFNK010000170">
    <property type="protein sequence ID" value="KAI9462158.1"/>
    <property type="molecule type" value="Genomic_DNA"/>
</dbReference>
<name>A0ACC0U414_9AGAM</name>
<gene>
    <name evidence="1" type="ORF">F5148DRAFT_1315405</name>
</gene>
<organism evidence="1 2">
    <name type="scientific">Russula earlei</name>
    <dbReference type="NCBI Taxonomy" id="71964"/>
    <lineage>
        <taxon>Eukaryota</taxon>
        <taxon>Fungi</taxon>
        <taxon>Dikarya</taxon>
        <taxon>Basidiomycota</taxon>
        <taxon>Agaricomycotina</taxon>
        <taxon>Agaricomycetes</taxon>
        <taxon>Russulales</taxon>
        <taxon>Russulaceae</taxon>
        <taxon>Russula</taxon>
    </lineage>
</organism>
<keyword evidence="1" id="KW-0328">Glycosyltransferase</keyword>
<keyword evidence="2" id="KW-1185">Reference proteome</keyword>
<evidence type="ECO:0000313" key="1">
    <source>
        <dbReference type="EMBL" id="KAI9462158.1"/>
    </source>
</evidence>
<dbReference type="Proteomes" id="UP001207468">
    <property type="component" value="Unassembled WGS sequence"/>
</dbReference>
<comment type="caution">
    <text evidence="1">The sequence shown here is derived from an EMBL/GenBank/DDBJ whole genome shotgun (WGS) entry which is preliminary data.</text>
</comment>
<keyword evidence="1" id="KW-0808">Transferase</keyword>
<evidence type="ECO:0000313" key="2">
    <source>
        <dbReference type="Proteomes" id="UP001207468"/>
    </source>
</evidence>
<protein>
    <submittedName>
        <fullName evidence="1">Nicotinate phosphoribosyltransferase</fullName>
    </submittedName>
</protein>
<accession>A0ACC0U414</accession>
<reference evidence="1" key="1">
    <citation type="submission" date="2021-03" db="EMBL/GenBank/DDBJ databases">
        <title>Evolutionary priming and transition to the ectomycorrhizal habit in an iconic lineage of mushroom-forming fungi: is preadaptation a requirement?</title>
        <authorList>
            <consortium name="DOE Joint Genome Institute"/>
            <person name="Looney B.P."/>
            <person name="Miyauchi S."/>
            <person name="Morin E."/>
            <person name="Drula E."/>
            <person name="Courty P.E."/>
            <person name="Chicoki N."/>
            <person name="Fauchery L."/>
            <person name="Kohler A."/>
            <person name="Kuo A."/>
            <person name="LaButti K."/>
            <person name="Pangilinan J."/>
            <person name="Lipzen A."/>
            <person name="Riley R."/>
            <person name="Andreopoulos W."/>
            <person name="He G."/>
            <person name="Johnson J."/>
            <person name="Barry K.W."/>
            <person name="Grigoriev I.V."/>
            <person name="Nagy L."/>
            <person name="Hibbett D."/>
            <person name="Henrissat B."/>
            <person name="Matheny P.B."/>
            <person name="Labbe J."/>
            <person name="Martin A.F."/>
        </authorList>
    </citation>
    <scope>NUCLEOTIDE SEQUENCE</scope>
    <source>
        <strain evidence="1">BPL698</strain>
    </source>
</reference>
<sequence length="421" mass="47339">MAGQQGPAVKVLPRSLLDTDLYKLTMQQAVLHHFPSAHTTYRFTHRDAGVYFTRQCYEEFVAAVPQFSTLSLTPEERIWLQSACPYLTPVYLDYLAAYRFKPSQVQVSFLPREQQPDGDEGRIEIEASGPWAETIFWEVPLLATLSEIYFATVDKDWNYDGQAHVAYEKGTTLLEAGCAFSEFGTRRRRSYHVHDLVVGQLVRAEQDRPGRGKLLGTSNVHLAQKHGIKLVGTIAHEWFMGTAAMRGYEHANGIALDLWEQVYPSGMTLLALTDTFSTKAFFQDFSTDAERARRWHGLRQDSGDPFLFALQAKGLYERLGINPGEKTIVYSDSLNTDKTLALKKQCEDMGFKPAFGIGTFFTNDFKSLSSQGKEKSKALNIVIKLASINGLPCIKISDDPTKNTGDRETLLRVKDIFGLPK</sequence>
<proteinExistence type="predicted"/>